<feature type="transmembrane region" description="Helical" evidence="1">
    <location>
        <begin position="57"/>
        <end position="90"/>
    </location>
</feature>
<dbReference type="Proteomes" id="UP000182312">
    <property type="component" value="Unassembled WGS sequence"/>
</dbReference>
<gene>
    <name evidence="2" type="ORF">IT41_09795</name>
    <name evidence="3" type="ORF">SAMN04487972_10736</name>
</gene>
<dbReference type="AlphaFoldDB" id="A0A099F1S8"/>
<evidence type="ECO:0008006" key="6">
    <source>
        <dbReference type="Google" id="ProtNLM"/>
    </source>
</evidence>
<dbReference type="STRING" id="376733.SAMN04487972_10736"/>
<dbReference type="RefSeq" id="WP_036740657.1">
    <property type="nucleotide sequence ID" value="NZ_FOJO01000007.1"/>
</dbReference>
<keyword evidence="4" id="KW-1185">Reference proteome</keyword>
<protein>
    <recommendedName>
        <fullName evidence="6">DUF4260 domain-containing protein</fullName>
    </recommendedName>
</protein>
<reference evidence="3 5" key="3">
    <citation type="submission" date="2016-10" db="EMBL/GenBank/DDBJ databases">
        <authorList>
            <person name="de Groot N.N."/>
        </authorList>
    </citation>
    <scope>NUCLEOTIDE SEQUENCE [LARGE SCALE GENOMIC DNA]</scope>
    <source>
        <strain evidence="3 5">CGMCC 1.6117</strain>
    </source>
</reference>
<sequence length="123" mass="12673">MSTTAWQRVEGAGLALGGLLIAVFAGPGWTAPVWIAILLAPDLSMAGYLAGPRAGAFIYNLAHVYALPFLAMVVGVAFGAPALIAAGGLWLSHIGADRALGYGLKANTGFRDTHLGRIGREGR</sequence>
<organism evidence="2 4">
    <name type="scientific">Paracoccus halophilus</name>
    <dbReference type="NCBI Taxonomy" id="376733"/>
    <lineage>
        <taxon>Bacteria</taxon>
        <taxon>Pseudomonadati</taxon>
        <taxon>Pseudomonadota</taxon>
        <taxon>Alphaproteobacteria</taxon>
        <taxon>Rhodobacterales</taxon>
        <taxon>Paracoccaceae</taxon>
        <taxon>Paracoccus</taxon>
    </lineage>
</organism>
<dbReference type="OrthoDB" id="9813911at2"/>
<dbReference type="Pfam" id="PF14079">
    <property type="entry name" value="DUF4260"/>
    <property type="match status" value="1"/>
</dbReference>
<dbReference type="eggNOG" id="ENOG5032SZF">
    <property type="taxonomic scope" value="Bacteria"/>
</dbReference>
<evidence type="ECO:0000313" key="2">
    <source>
        <dbReference type="EMBL" id="KGJ04640.1"/>
    </source>
</evidence>
<evidence type="ECO:0000313" key="4">
    <source>
        <dbReference type="Proteomes" id="UP000029846"/>
    </source>
</evidence>
<accession>A0A099F1S8</accession>
<dbReference type="InterPro" id="IPR025356">
    <property type="entry name" value="DUF4260"/>
</dbReference>
<reference evidence="2 4" key="2">
    <citation type="submission" date="2014-10" db="EMBL/GenBank/DDBJ databases">
        <title>Paracoccus sanguinis sp. nov., isolated from clinical specimens of New York State patients.</title>
        <authorList>
            <person name="Mingle L.A."/>
            <person name="Cole J.A."/>
            <person name="Lapierre P."/>
            <person name="Musser K.A."/>
        </authorList>
    </citation>
    <scope>NUCLEOTIDE SEQUENCE [LARGE SCALE GENOMIC DNA]</scope>
    <source>
        <strain evidence="2 4">JCM 14014</strain>
    </source>
</reference>
<keyword evidence="1" id="KW-0472">Membrane</keyword>
<dbReference type="EMBL" id="JRKN01000010">
    <property type="protein sequence ID" value="KGJ04640.1"/>
    <property type="molecule type" value="Genomic_DNA"/>
</dbReference>
<proteinExistence type="predicted"/>
<evidence type="ECO:0000313" key="3">
    <source>
        <dbReference type="EMBL" id="SFA49925.1"/>
    </source>
</evidence>
<name>A0A099F1S8_9RHOB</name>
<feature type="transmembrane region" description="Helical" evidence="1">
    <location>
        <begin position="12"/>
        <end position="37"/>
    </location>
</feature>
<keyword evidence="1" id="KW-0812">Transmembrane</keyword>
<dbReference type="Proteomes" id="UP000029846">
    <property type="component" value="Unassembled WGS sequence"/>
</dbReference>
<keyword evidence="1" id="KW-1133">Transmembrane helix</keyword>
<evidence type="ECO:0000256" key="1">
    <source>
        <dbReference type="SAM" id="Phobius"/>
    </source>
</evidence>
<reference evidence="2 4" key="1">
    <citation type="submission" date="2014-09" db="EMBL/GenBank/DDBJ databases">
        <authorList>
            <person name="McGinnis J.M."/>
            <person name="Wolfgang W.J."/>
        </authorList>
    </citation>
    <scope>NUCLEOTIDE SEQUENCE [LARGE SCALE GENOMIC DNA]</scope>
    <source>
        <strain evidence="2 4">JCM 14014</strain>
    </source>
</reference>
<evidence type="ECO:0000313" key="5">
    <source>
        <dbReference type="Proteomes" id="UP000182312"/>
    </source>
</evidence>
<dbReference type="EMBL" id="FOJO01000007">
    <property type="protein sequence ID" value="SFA49925.1"/>
    <property type="molecule type" value="Genomic_DNA"/>
</dbReference>